<feature type="domain" description="PAS" evidence="1">
    <location>
        <begin position="134"/>
        <end position="178"/>
    </location>
</feature>
<dbReference type="PROSITE" id="PS50113">
    <property type="entry name" value="PAC"/>
    <property type="match status" value="2"/>
</dbReference>
<dbReference type="InterPro" id="IPR000014">
    <property type="entry name" value="PAS"/>
</dbReference>
<dbReference type="SMART" id="SM00086">
    <property type="entry name" value="PAC"/>
    <property type="match status" value="2"/>
</dbReference>
<dbReference type="Proteomes" id="UP000018895">
    <property type="component" value="Unassembled WGS sequence"/>
</dbReference>
<evidence type="ECO:0000259" key="1">
    <source>
        <dbReference type="PROSITE" id="PS50112"/>
    </source>
</evidence>
<dbReference type="InterPro" id="IPR013655">
    <property type="entry name" value="PAS_fold_3"/>
</dbReference>
<evidence type="ECO:0000313" key="3">
    <source>
        <dbReference type="EMBL" id="GAE30002.1"/>
    </source>
</evidence>
<dbReference type="InterPro" id="IPR052155">
    <property type="entry name" value="Biofilm_reg_signaling"/>
</dbReference>
<feature type="domain" description="PAC" evidence="2">
    <location>
        <begin position="203"/>
        <end position="254"/>
    </location>
</feature>
<dbReference type="OrthoDB" id="9771372at2"/>
<protein>
    <submittedName>
        <fullName evidence="3">Two-component hybrid sensor and regulator</fullName>
    </submittedName>
</protein>
<evidence type="ECO:0000313" key="4">
    <source>
        <dbReference type="Proteomes" id="UP000018895"/>
    </source>
</evidence>
<gene>
    <name evidence="3" type="ORF">JCM9152_1393</name>
</gene>
<dbReference type="Pfam" id="PF13426">
    <property type="entry name" value="PAS_9"/>
    <property type="match status" value="1"/>
</dbReference>
<evidence type="ECO:0000259" key="2">
    <source>
        <dbReference type="PROSITE" id="PS50113"/>
    </source>
</evidence>
<dbReference type="PANTHER" id="PTHR44757">
    <property type="entry name" value="DIGUANYLATE CYCLASE DGCP"/>
    <property type="match status" value="1"/>
</dbReference>
<dbReference type="SMART" id="SM00091">
    <property type="entry name" value="PAS"/>
    <property type="match status" value="2"/>
</dbReference>
<name>W4QDI8_9BACI</name>
<dbReference type="RefSeq" id="WP_052015669.1">
    <property type="nucleotide sequence ID" value="NZ_BAUU01000008.1"/>
</dbReference>
<dbReference type="PROSITE" id="PS50112">
    <property type="entry name" value="PAS"/>
    <property type="match status" value="2"/>
</dbReference>
<accession>W4QDI8</accession>
<feature type="domain" description="PAC" evidence="2">
    <location>
        <begin position="76"/>
        <end position="126"/>
    </location>
</feature>
<proteinExistence type="predicted"/>
<dbReference type="SUPFAM" id="SSF55785">
    <property type="entry name" value="PYP-like sensor domain (PAS domain)"/>
    <property type="match status" value="2"/>
</dbReference>
<comment type="caution">
    <text evidence="3">The sequence shown here is derived from an EMBL/GenBank/DDBJ whole genome shotgun (WGS) entry which is preliminary data.</text>
</comment>
<dbReference type="STRING" id="1236971.JCM9152_1393"/>
<dbReference type="InterPro" id="IPR000700">
    <property type="entry name" value="PAS-assoc_C"/>
</dbReference>
<dbReference type="NCBIfam" id="TIGR00229">
    <property type="entry name" value="sensory_box"/>
    <property type="match status" value="2"/>
</dbReference>
<dbReference type="Gene3D" id="3.30.450.20">
    <property type="entry name" value="PAS domain"/>
    <property type="match status" value="2"/>
</dbReference>
<dbReference type="PANTHER" id="PTHR44757:SF2">
    <property type="entry name" value="BIOFILM ARCHITECTURE MAINTENANCE PROTEIN MBAA"/>
    <property type="match status" value="1"/>
</dbReference>
<reference evidence="3" key="1">
    <citation type="journal article" date="2014" name="Genome Announc.">
        <title>Draft Genome Sequences of Three Alkaliphilic Bacillus Strains, Bacillus wakoensis JCM 9140T, Bacillus akibai JCM 9157T, and Bacillus hemicellulosilyticus JCM 9152T.</title>
        <authorList>
            <person name="Yuki M."/>
            <person name="Oshima K."/>
            <person name="Suda W."/>
            <person name="Oshida Y."/>
            <person name="Kitamura K."/>
            <person name="Iida T."/>
            <person name="Hattori M."/>
            <person name="Ohkuma M."/>
        </authorList>
    </citation>
    <scope>NUCLEOTIDE SEQUENCE [LARGE SCALE GENOMIC DNA]</scope>
    <source>
        <strain evidence="3">JCM 9152</strain>
    </source>
</reference>
<dbReference type="Pfam" id="PF08447">
    <property type="entry name" value="PAS_3"/>
    <property type="match status" value="1"/>
</dbReference>
<dbReference type="InterPro" id="IPR035965">
    <property type="entry name" value="PAS-like_dom_sf"/>
</dbReference>
<dbReference type="AlphaFoldDB" id="W4QDI8"/>
<dbReference type="CDD" id="cd00130">
    <property type="entry name" value="PAS"/>
    <property type="match status" value="2"/>
</dbReference>
<keyword evidence="4" id="KW-1185">Reference proteome</keyword>
<organism evidence="3 4">
    <name type="scientific">Halalkalibacter hemicellulosilyticusJCM 9152</name>
    <dbReference type="NCBI Taxonomy" id="1236971"/>
    <lineage>
        <taxon>Bacteria</taxon>
        <taxon>Bacillati</taxon>
        <taxon>Bacillota</taxon>
        <taxon>Bacilli</taxon>
        <taxon>Bacillales</taxon>
        <taxon>Bacillaceae</taxon>
        <taxon>Halalkalibacter</taxon>
    </lineage>
</organism>
<feature type="domain" description="PAS" evidence="1">
    <location>
        <begin position="3"/>
        <end position="58"/>
    </location>
</feature>
<sequence>MDHTNLYRDAFENASSGKAIMTLDGQWFKVNKALSIITGYSKEELEHSAFDIVSHPDDLNKTASLFNTPSDITDKLVIDQRFVHKDGKVLWVSLHIIMLEMGQTSYYHVDIFDISLKLKKEKELNELNHMHQLILDSINEGIFGLNPDGTIVFWNRASENMLGCKQEDMIGRRIQEVILKLKGDKDVVTSPFLQAVENGGTLQVREDQFSRKDGQQFDVEYTINPIYENAQYKGTVVIFRDVTELKKSQEYMQNSEKLSLVGRWLQELPMKFGTH</sequence>
<dbReference type="InterPro" id="IPR001610">
    <property type="entry name" value="PAC"/>
</dbReference>
<dbReference type="EMBL" id="BAUU01000008">
    <property type="protein sequence ID" value="GAE30002.1"/>
    <property type="molecule type" value="Genomic_DNA"/>
</dbReference>